<evidence type="ECO:0000313" key="1">
    <source>
        <dbReference type="EMBL" id="NWH06174.1"/>
    </source>
</evidence>
<dbReference type="AlphaFoldDB" id="A0A850SXY3"/>
<name>A0A850SXY3_9BACT</name>
<protein>
    <submittedName>
        <fullName evidence="1">Uncharacterized protein</fullName>
    </submittedName>
</protein>
<dbReference type="RefSeq" id="WP_178367626.1">
    <property type="nucleotide sequence ID" value="NZ_JACADJ010000062.1"/>
</dbReference>
<proteinExistence type="predicted"/>
<reference evidence="1 2" key="1">
    <citation type="submission" date="2020-06" db="EMBL/GenBank/DDBJ databases">
        <title>High-quality draft genome of sulfate reducer Desulfobacter latus type strain AcrS2 isolated from marine sediment.</title>
        <authorList>
            <person name="Hoppe M."/>
            <person name="Larsen C.K."/>
            <person name="Marshall I.P.G."/>
            <person name="Schramm A."/>
            <person name="Marietou A.G."/>
        </authorList>
    </citation>
    <scope>NUCLEOTIDE SEQUENCE [LARGE SCALE GENOMIC DNA]</scope>
    <source>
        <strain evidence="1 2">AcRS2</strain>
    </source>
</reference>
<sequence length="172" mass="19578">MKNKPKRTKDDQEVHKCKKNILGEIEFAGKDDWTERVTVTEKNLFGLDNVLIFDDKHNSNCFPQINPGEICVVEEGVSNAISPYVVMCGGIVLKFSCVSSEIFSELPWTVIKRYMTGAIHEINPRMFVFTSKSFKNLVPKKKRSLIPETDSLILFPANSNSILKCKTNQRYS</sequence>
<organism evidence="1 2">
    <name type="scientific">Desulfobacter latus</name>
    <dbReference type="NCBI Taxonomy" id="2292"/>
    <lineage>
        <taxon>Bacteria</taxon>
        <taxon>Pseudomonadati</taxon>
        <taxon>Thermodesulfobacteriota</taxon>
        <taxon>Desulfobacteria</taxon>
        <taxon>Desulfobacterales</taxon>
        <taxon>Desulfobacteraceae</taxon>
        <taxon>Desulfobacter</taxon>
    </lineage>
</organism>
<gene>
    <name evidence="1" type="ORF">HXW94_14475</name>
</gene>
<keyword evidence="2" id="KW-1185">Reference proteome</keyword>
<dbReference type="EMBL" id="JACADJ010000062">
    <property type="protein sequence ID" value="NWH06174.1"/>
    <property type="molecule type" value="Genomic_DNA"/>
</dbReference>
<comment type="caution">
    <text evidence="1">The sequence shown here is derived from an EMBL/GenBank/DDBJ whole genome shotgun (WGS) entry which is preliminary data.</text>
</comment>
<evidence type="ECO:0000313" key="2">
    <source>
        <dbReference type="Proteomes" id="UP000553343"/>
    </source>
</evidence>
<dbReference type="Proteomes" id="UP000553343">
    <property type="component" value="Unassembled WGS sequence"/>
</dbReference>
<accession>A0A850SXY3</accession>